<dbReference type="NCBIfam" id="TIGR00125">
    <property type="entry name" value="cyt_tran_rel"/>
    <property type="match status" value="1"/>
</dbReference>
<dbReference type="GO" id="GO:0005524">
    <property type="term" value="F:ATP binding"/>
    <property type="evidence" value="ECO:0007669"/>
    <property type="project" value="UniProtKB-KW"/>
</dbReference>
<dbReference type="GO" id="GO:0004515">
    <property type="term" value="F:nicotinate-nucleotide adenylyltransferase activity"/>
    <property type="evidence" value="ECO:0007669"/>
    <property type="project" value="UniProtKB-UniRule"/>
</dbReference>
<dbReference type="AlphaFoldDB" id="A0A1D8AUF9"/>
<dbReference type="InterPro" id="IPR014729">
    <property type="entry name" value="Rossmann-like_a/b/a_fold"/>
</dbReference>
<evidence type="ECO:0000256" key="4">
    <source>
        <dbReference type="ARBA" id="ARBA00022642"/>
    </source>
</evidence>
<dbReference type="InterPro" id="IPR004821">
    <property type="entry name" value="Cyt_trans-like"/>
</dbReference>
<keyword evidence="14" id="KW-1185">Reference proteome</keyword>
<dbReference type="PANTHER" id="PTHR39321">
    <property type="entry name" value="NICOTINATE-NUCLEOTIDE ADENYLYLTRANSFERASE-RELATED"/>
    <property type="match status" value="1"/>
</dbReference>
<dbReference type="KEGG" id="obg:Verru16b_01597"/>
<evidence type="ECO:0000256" key="5">
    <source>
        <dbReference type="ARBA" id="ARBA00022679"/>
    </source>
</evidence>
<dbReference type="PATRIC" id="fig|1838286.3.peg.1613"/>
<keyword evidence="7 11" id="KW-0547">Nucleotide-binding</keyword>
<name>A0A1D8AUF9_9BACT</name>
<dbReference type="UniPathway" id="UPA00253">
    <property type="reaction ID" value="UER00332"/>
</dbReference>
<dbReference type="NCBIfam" id="TIGR00482">
    <property type="entry name" value="nicotinate (nicotinamide) nucleotide adenylyltransferase"/>
    <property type="match status" value="1"/>
</dbReference>
<keyword evidence="4 11" id="KW-0662">Pyridine nucleotide biosynthesis</keyword>
<sequence length="192" mass="22468">MKIGFLGGSFDPVHFGHLIAAQDVYEQFKFDRLFLVPAAQAPLKPNDVQSSVEDRLAMLQAACEWDRRFEIADYELRKGGVSYTIDSVRHFRAQFPDDELHWVIGGDQLPLLHKWKEIEELAREVKFIFLERPRHPDKPHVDIPGLRLQRCDGHLIEISSSELRQRVKEGRSLHYFCPQKVIAYIESRQLYR</sequence>
<dbReference type="Proteomes" id="UP000095228">
    <property type="component" value="Chromosome"/>
</dbReference>
<evidence type="ECO:0000256" key="10">
    <source>
        <dbReference type="ARBA" id="ARBA00048721"/>
    </source>
</evidence>
<reference evidence="13 14" key="1">
    <citation type="submission" date="2016-06" db="EMBL/GenBank/DDBJ databases">
        <title>Three novel species with peptidoglycan cell walls form the new genus Lacunisphaera gen. nov. in the family Opitutaceae of the verrucomicrobial subdivision 4.</title>
        <authorList>
            <person name="Rast P."/>
            <person name="Gloeckner I."/>
            <person name="Jogler M."/>
            <person name="Boedeker C."/>
            <person name="Jeske O."/>
            <person name="Wiegand S."/>
            <person name="Reinhardt R."/>
            <person name="Schumann P."/>
            <person name="Rohde M."/>
            <person name="Spring S."/>
            <person name="Gloeckner F.O."/>
            <person name="Jogler C."/>
        </authorList>
    </citation>
    <scope>NUCLEOTIDE SEQUENCE [LARGE SCALE GENOMIC DNA]</scope>
    <source>
        <strain evidence="13 14">IG16b</strain>
    </source>
</reference>
<evidence type="ECO:0000256" key="9">
    <source>
        <dbReference type="ARBA" id="ARBA00023027"/>
    </source>
</evidence>
<evidence type="ECO:0000256" key="1">
    <source>
        <dbReference type="ARBA" id="ARBA00002324"/>
    </source>
</evidence>
<dbReference type="HAMAP" id="MF_00244">
    <property type="entry name" value="NaMN_adenylyltr"/>
    <property type="match status" value="1"/>
</dbReference>
<evidence type="ECO:0000256" key="2">
    <source>
        <dbReference type="ARBA" id="ARBA00005019"/>
    </source>
</evidence>
<evidence type="ECO:0000256" key="3">
    <source>
        <dbReference type="ARBA" id="ARBA00009014"/>
    </source>
</evidence>
<keyword evidence="6 11" id="KW-0548">Nucleotidyltransferase</keyword>
<evidence type="ECO:0000256" key="11">
    <source>
        <dbReference type="HAMAP-Rule" id="MF_00244"/>
    </source>
</evidence>
<comment type="function">
    <text evidence="1 11">Catalyzes the reversible adenylation of nicotinate mononucleotide (NaMN) to nicotinic acid adenine dinucleotide (NaAD).</text>
</comment>
<keyword evidence="5 11" id="KW-0808">Transferase</keyword>
<keyword evidence="9 11" id="KW-0520">NAD</keyword>
<evidence type="ECO:0000313" key="13">
    <source>
        <dbReference type="EMBL" id="AOS44534.1"/>
    </source>
</evidence>
<protein>
    <recommendedName>
        <fullName evidence="11">Probable nicotinate-nucleotide adenylyltransferase</fullName>
        <ecNumber evidence="11">2.7.7.18</ecNumber>
    </recommendedName>
    <alternativeName>
        <fullName evidence="11">Deamido-NAD(+) diphosphorylase</fullName>
    </alternativeName>
    <alternativeName>
        <fullName evidence="11">Deamido-NAD(+) pyrophosphorylase</fullName>
    </alternativeName>
    <alternativeName>
        <fullName evidence="11">Nicotinate mononucleotide adenylyltransferase</fullName>
        <shortName evidence="11">NaMN adenylyltransferase</shortName>
    </alternativeName>
</protein>
<dbReference type="InterPro" id="IPR005248">
    <property type="entry name" value="NadD/NMNAT"/>
</dbReference>
<dbReference type="EC" id="2.7.7.18" evidence="11"/>
<dbReference type="Pfam" id="PF01467">
    <property type="entry name" value="CTP_transf_like"/>
    <property type="match status" value="1"/>
</dbReference>
<comment type="pathway">
    <text evidence="2 11">Cofactor biosynthesis; NAD(+) biosynthesis; deamido-NAD(+) from nicotinate D-ribonucleotide: step 1/1.</text>
</comment>
<evidence type="ECO:0000256" key="8">
    <source>
        <dbReference type="ARBA" id="ARBA00022840"/>
    </source>
</evidence>
<comment type="catalytic activity">
    <reaction evidence="10 11">
        <text>nicotinate beta-D-ribonucleotide + ATP + H(+) = deamido-NAD(+) + diphosphate</text>
        <dbReference type="Rhea" id="RHEA:22860"/>
        <dbReference type="ChEBI" id="CHEBI:15378"/>
        <dbReference type="ChEBI" id="CHEBI:30616"/>
        <dbReference type="ChEBI" id="CHEBI:33019"/>
        <dbReference type="ChEBI" id="CHEBI:57502"/>
        <dbReference type="ChEBI" id="CHEBI:58437"/>
        <dbReference type="EC" id="2.7.7.18"/>
    </reaction>
</comment>
<evidence type="ECO:0000259" key="12">
    <source>
        <dbReference type="Pfam" id="PF01467"/>
    </source>
</evidence>
<dbReference type="Gene3D" id="3.40.50.620">
    <property type="entry name" value="HUPs"/>
    <property type="match status" value="1"/>
</dbReference>
<keyword evidence="8 11" id="KW-0067">ATP-binding</keyword>
<dbReference type="CDD" id="cd02165">
    <property type="entry name" value="NMNAT"/>
    <property type="match status" value="1"/>
</dbReference>
<evidence type="ECO:0000256" key="7">
    <source>
        <dbReference type="ARBA" id="ARBA00022741"/>
    </source>
</evidence>
<evidence type="ECO:0000256" key="6">
    <source>
        <dbReference type="ARBA" id="ARBA00022695"/>
    </source>
</evidence>
<comment type="similarity">
    <text evidence="3 11">Belongs to the NadD family.</text>
</comment>
<dbReference type="NCBIfam" id="NF000840">
    <property type="entry name" value="PRK00071.1-3"/>
    <property type="match status" value="1"/>
</dbReference>
<dbReference type="GO" id="GO:0009435">
    <property type="term" value="P:NAD+ biosynthetic process"/>
    <property type="evidence" value="ECO:0007669"/>
    <property type="project" value="UniProtKB-UniRule"/>
</dbReference>
<organism evidence="13 14">
    <name type="scientific">Lacunisphaera limnophila</name>
    <dbReference type="NCBI Taxonomy" id="1838286"/>
    <lineage>
        <taxon>Bacteria</taxon>
        <taxon>Pseudomonadati</taxon>
        <taxon>Verrucomicrobiota</taxon>
        <taxon>Opitutia</taxon>
        <taxon>Opitutales</taxon>
        <taxon>Opitutaceae</taxon>
        <taxon>Lacunisphaera</taxon>
    </lineage>
</organism>
<proteinExistence type="inferred from homology"/>
<dbReference type="SUPFAM" id="SSF52374">
    <property type="entry name" value="Nucleotidylyl transferase"/>
    <property type="match status" value="1"/>
</dbReference>
<feature type="domain" description="Cytidyltransferase-like" evidence="12">
    <location>
        <begin position="6"/>
        <end position="166"/>
    </location>
</feature>
<dbReference type="EMBL" id="CP016094">
    <property type="protein sequence ID" value="AOS44534.1"/>
    <property type="molecule type" value="Genomic_DNA"/>
</dbReference>
<dbReference type="STRING" id="1838286.Verru16b_01597"/>
<evidence type="ECO:0000313" key="14">
    <source>
        <dbReference type="Proteomes" id="UP000095228"/>
    </source>
</evidence>
<dbReference type="PANTHER" id="PTHR39321:SF3">
    <property type="entry name" value="PHOSPHOPANTETHEINE ADENYLYLTRANSFERASE"/>
    <property type="match status" value="1"/>
</dbReference>
<gene>
    <name evidence="11 13" type="primary">nadD</name>
    <name evidence="13" type="ORF">Verru16b_01597</name>
</gene>
<dbReference type="RefSeq" id="WP_069961773.1">
    <property type="nucleotide sequence ID" value="NZ_CP016094.1"/>
</dbReference>
<accession>A0A1D8AUF9</accession>
<dbReference type="OrthoDB" id="5295945at2"/>